<dbReference type="PANTHER" id="PTHR42928:SF5">
    <property type="entry name" value="BLR1237 PROTEIN"/>
    <property type="match status" value="1"/>
</dbReference>
<protein>
    <recommendedName>
        <fullName evidence="5">Tripartite-type tricarboxylate transporter receptor subunit TctC</fullName>
    </recommendedName>
</protein>
<dbReference type="RefSeq" id="WP_189685639.1">
    <property type="nucleotide sequence ID" value="NZ_BMYK01000002.1"/>
</dbReference>
<evidence type="ECO:0000313" key="3">
    <source>
        <dbReference type="EMBL" id="GHC71696.1"/>
    </source>
</evidence>
<gene>
    <name evidence="3" type="ORF">GCM10007320_06970</name>
</gene>
<dbReference type="EMBL" id="BMYK01000002">
    <property type="protein sequence ID" value="GHC71696.1"/>
    <property type="molecule type" value="Genomic_DNA"/>
</dbReference>
<feature type="chain" id="PRO_5045046749" description="Tripartite-type tricarboxylate transporter receptor subunit TctC" evidence="2">
    <location>
        <begin position="29"/>
        <end position="329"/>
    </location>
</feature>
<dbReference type="SUPFAM" id="SSF53850">
    <property type="entry name" value="Periplasmic binding protein-like II"/>
    <property type="match status" value="1"/>
</dbReference>
<dbReference type="Gene3D" id="3.40.190.10">
    <property type="entry name" value="Periplasmic binding protein-like II"/>
    <property type="match status" value="1"/>
</dbReference>
<dbReference type="Pfam" id="PF03401">
    <property type="entry name" value="TctC"/>
    <property type="match status" value="1"/>
</dbReference>
<comment type="caution">
    <text evidence="3">The sequence shown here is derived from an EMBL/GenBank/DDBJ whole genome shotgun (WGS) entry which is preliminary data.</text>
</comment>
<dbReference type="InterPro" id="IPR042100">
    <property type="entry name" value="Bug_dom1"/>
</dbReference>
<keyword evidence="2" id="KW-0732">Signal</keyword>
<proteinExistence type="inferred from homology"/>
<evidence type="ECO:0008006" key="5">
    <source>
        <dbReference type="Google" id="ProtNLM"/>
    </source>
</evidence>
<dbReference type="PIRSF" id="PIRSF017082">
    <property type="entry name" value="YflP"/>
    <property type="match status" value="1"/>
</dbReference>
<evidence type="ECO:0000256" key="1">
    <source>
        <dbReference type="ARBA" id="ARBA00006987"/>
    </source>
</evidence>
<evidence type="ECO:0000313" key="4">
    <source>
        <dbReference type="Proteomes" id="UP000626210"/>
    </source>
</evidence>
<keyword evidence="4" id="KW-1185">Reference proteome</keyword>
<feature type="signal peptide" evidence="2">
    <location>
        <begin position="1"/>
        <end position="28"/>
    </location>
</feature>
<dbReference type="CDD" id="cd13578">
    <property type="entry name" value="PBP2_Bug27"/>
    <property type="match status" value="1"/>
</dbReference>
<sequence>MQRAISTRRSALLLALATTFAAALPALAQGDYPNKPVTLVVPYPAGGANDAVARLVGQKMAEGLKQPVIIDNKPGAGTTIGTALVAKAPADGYTVVLGSLASHAVAPHLYGKPGYHAIDDFAPIGTIGLAPIVLVVAKDAPYADLKSVVDAAKAKPDMLTYGSSGNGSPLHLPGELFKQSAHIKVTHVPYKGGNAHTMDLMGGRLDMILDTATSAVPMVKGDKVRPLAVAASQRMAEFPNVPTFAEAGYPGFEVSAWYALYAPAKTPKPVLDRLNAELAAALKTAEVSDKLRNLGVRPVSGSAAELAAFTKSEYDRYEKVMREGNIRID</sequence>
<name>A0ABQ3FXE7_9BURK</name>
<comment type="similarity">
    <text evidence="1">Belongs to the UPF0065 (bug) family.</text>
</comment>
<dbReference type="InterPro" id="IPR005064">
    <property type="entry name" value="BUG"/>
</dbReference>
<dbReference type="PANTHER" id="PTHR42928">
    <property type="entry name" value="TRICARBOXYLATE-BINDING PROTEIN"/>
    <property type="match status" value="1"/>
</dbReference>
<evidence type="ECO:0000256" key="2">
    <source>
        <dbReference type="SAM" id="SignalP"/>
    </source>
</evidence>
<dbReference type="Proteomes" id="UP000626210">
    <property type="component" value="Unassembled WGS sequence"/>
</dbReference>
<accession>A0ABQ3FXE7</accession>
<organism evidence="3 4">
    <name type="scientific">Pseudorhodoferax aquiterrae</name>
    <dbReference type="NCBI Taxonomy" id="747304"/>
    <lineage>
        <taxon>Bacteria</taxon>
        <taxon>Pseudomonadati</taxon>
        <taxon>Pseudomonadota</taxon>
        <taxon>Betaproteobacteria</taxon>
        <taxon>Burkholderiales</taxon>
        <taxon>Comamonadaceae</taxon>
    </lineage>
</organism>
<reference evidence="4" key="1">
    <citation type="journal article" date="2019" name="Int. J. Syst. Evol. Microbiol.">
        <title>The Global Catalogue of Microorganisms (GCM) 10K type strain sequencing project: providing services to taxonomists for standard genome sequencing and annotation.</title>
        <authorList>
            <consortium name="The Broad Institute Genomics Platform"/>
            <consortium name="The Broad Institute Genome Sequencing Center for Infectious Disease"/>
            <person name="Wu L."/>
            <person name="Ma J."/>
        </authorList>
    </citation>
    <scope>NUCLEOTIDE SEQUENCE [LARGE SCALE GENOMIC DNA]</scope>
    <source>
        <strain evidence="4">KCTC 23314</strain>
    </source>
</reference>
<dbReference type="Gene3D" id="3.40.190.150">
    <property type="entry name" value="Bordetella uptake gene, domain 1"/>
    <property type="match status" value="1"/>
</dbReference>